<evidence type="ECO:0000256" key="2">
    <source>
        <dbReference type="ARBA" id="ARBA00022801"/>
    </source>
</evidence>
<keyword evidence="3 6" id="KW-0347">Helicase</keyword>
<dbReference type="SUPFAM" id="SSF52540">
    <property type="entry name" value="P-loop containing nucleoside triphosphate hydrolases"/>
    <property type="match status" value="1"/>
</dbReference>
<keyword evidence="4 6" id="KW-0067">ATP-binding</keyword>
<sequence>MNVYDILDQLNDKQQEAVTSNDQNILVLSGAGSGKTRVLVNRILWLQLVKKYTPWSIMAITFTNKAASVMRNRIQSLIGVQKKVIYGLVLFMD</sequence>
<gene>
    <name evidence="8" type="ORF">M9404_02640</name>
</gene>
<proteinExistence type="predicted"/>
<feature type="binding site" evidence="6">
    <location>
        <begin position="29"/>
        <end position="36"/>
    </location>
    <ligand>
        <name>ATP</name>
        <dbReference type="ChEBI" id="CHEBI:30616"/>
    </ligand>
</feature>
<keyword evidence="2 6" id="KW-0378">Hydrolase</keyword>
<dbReference type="InterPro" id="IPR014016">
    <property type="entry name" value="UvrD-like_ATP-bd"/>
</dbReference>
<dbReference type="EMBL" id="CP097750">
    <property type="protein sequence ID" value="URJ24403.1"/>
    <property type="molecule type" value="Genomic_DNA"/>
</dbReference>
<keyword evidence="1 6" id="KW-0547">Nucleotide-binding</keyword>
<accession>A0ABY4STL8</accession>
<evidence type="ECO:0000256" key="1">
    <source>
        <dbReference type="ARBA" id="ARBA00022741"/>
    </source>
</evidence>
<dbReference type="PANTHER" id="PTHR11070:SF2">
    <property type="entry name" value="ATP-DEPENDENT DNA HELICASE SRS2"/>
    <property type="match status" value="1"/>
</dbReference>
<evidence type="ECO:0000259" key="7">
    <source>
        <dbReference type="PROSITE" id="PS51198"/>
    </source>
</evidence>
<feature type="domain" description="UvrD-like helicase ATP-binding" evidence="7">
    <location>
        <begin position="8"/>
        <end position="93"/>
    </location>
</feature>
<reference evidence="8" key="1">
    <citation type="submission" date="2022-05" db="EMBL/GenBank/DDBJ databases">
        <title>Impact of host demography and evolutionary history on endosymbiont molecular evolution: a test in carpenter ants (Genus Camponotus) and their Blochmannia endosymbionts.</title>
        <authorList>
            <person name="Manthey J.D."/>
            <person name="Giron J.C."/>
            <person name="Hruska J.P."/>
        </authorList>
    </citation>
    <scope>NUCLEOTIDE SEQUENCE</scope>
    <source>
        <strain evidence="8">C-050</strain>
    </source>
</reference>
<evidence type="ECO:0000256" key="5">
    <source>
        <dbReference type="ARBA" id="ARBA00034923"/>
    </source>
</evidence>
<evidence type="ECO:0000256" key="3">
    <source>
        <dbReference type="ARBA" id="ARBA00022806"/>
    </source>
</evidence>
<evidence type="ECO:0000313" key="8">
    <source>
        <dbReference type="EMBL" id="URJ24403.1"/>
    </source>
</evidence>
<organism evidence="8 9">
    <name type="scientific">Candidatus Blochmanniella camponoti</name>
    <dbReference type="NCBI Taxonomy" id="108080"/>
    <lineage>
        <taxon>Bacteria</taxon>
        <taxon>Pseudomonadati</taxon>
        <taxon>Pseudomonadota</taxon>
        <taxon>Gammaproteobacteria</taxon>
        <taxon>Enterobacterales</taxon>
        <taxon>Enterobacteriaceae</taxon>
        <taxon>ant endosymbionts</taxon>
        <taxon>Candidatus Blochmanniella</taxon>
    </lineage>
</organism>
<evidence type="ECO:0000256" key="6">
    <source>
        <dbReference type="PROSITE-ProRule" id="PRU00560"/>
    </source>
</evidence>
<evidence type="ECO:0000256" key="4">
    <source>
        <dbReference type="ARBA" id="ARBA00022840"/>
    </source>
</evidence>
<keyword evidence="9" id="KW-1185">Reference proteome</keyword>
<evidence type="ECO:0000313" key="9">
    <source>
        <dbReference type="Proteomes" id="UP001056483"/>
    </source>
</evidence>
<dbReference type="Proteomes" id="UP001056483">
    <property type="component" value="Chromosome"/>
</dbReference>
<dbReference type="InterPro" id="IPR027417">
    <property type="entry name" value="P-loop_NTPase"/>
</dbReference>
<protein>
    <recommendedName>
        <fullName evidence="5">DNA 3'-5' helicase II</fullName>
    </recommendedName>
</protein>
<dbReference type="Pfam" id="PF00580">
    <property type="entry name" value="UvrD-helicase"/>
    <property type="match status" value="1"/>
</dbReference>
<name>A0ABY4STL8_9ENTR</name>
<dbReference type="RefSeq" id="WP_250248070.1">
    <property type="nucleotide sequence ID" value="NZ_CP097750.1"/>
</dbReference>
<dbReference type="PANTHER" id="PTHR11070">
    <property type="entry name" value="UVRD / RECB / PCRA DNA HELICASE FAMILY MEMBER"/>
    <property type="match status" value="1"/>
</dbReference>
<dbReference type="PROSITE" id="PS51198">
    <property type="entry name" value="UVRD_HELICASE_ATP_BIND"/>
    <property type="match status" value="1"/>
</dbReference>
<dbReference type="Gene3D" id="3.40.50.300">
    <property type="entry name" value="P-loop containing nucleotide triphosphate hydrolases"/>
    <property type="match status" value="1"/>
</dbReference>
<dbReference type="InterPro" id="IPR000212">
    <property type="entry name" value="DNA_helicase_UvrD/REP"/>
</dbReference>